<dbReference type="AlphaFoldDB" id="A0A2T3AS29"/>
<sequence length="263" mass="29349">MSPPTASRNTGIKPQGRPVNELFKSKQFLDIYVGEGKVPWTLTRDFLRDRIPSLYKAIATQLKGSTEDTSSGQILIKDVEPAVFAMALDWLLTGKLQCLKPHDASVATQGHFGIWCALHVFSEGFNLAELSTASINQLKKCLSRTHWIPSTTVIRYVFEKTSEVSLLREIVAAEVTNAFICQPLHQLKEQAEEWASLVDCHPEFHAQMLVALKVQLTPKETGAKLPISRELGAKRKTVEDEEMQPQGRSGFGFVEVIDLTRDS</sequence>
<organism evidence="1 2">
    <name type="scientific">Amorphotheca resinae ATCC 22711</name>
    <dbReference type="NCBI Taxonomy" id="857342"/>
    <lineage>
        <taxon>Eukaryota</taxon>
        <taxon>Fungi</taxon>
        <taxon>Dikarya</taxon>
        <taxon>Ascomycota</taxon>
        <taxon>Pezizomycotina</taxon>
        <taxon>Leotiomycetes</taxon>
        <taxon>Helotiales</taxon>
        <taxon>Amorphothecaceae</taxon>
        <taxon>Amorphotheca</taxon>
    </lineage>
</organism>
<dbReference type="Gene3D" id="3.30.710.10">
    <property type="entry name" value="Potassium Channel Kv1.1, Chain A"/>
    <property type="match status" value="1"/>
</dbReference>
<dbReference type="InterPro" id="IPR011333">
    <property type="entry name" value="SKP1/BTB/POZ_sf"/>
</dbReference>
<evidence type="ECO:0000313" key="1">
    <source>
        <dbReference type="EMBL" id="PSS09166.1"/>
    </source>
</evidence>
<gene>
    <name evidence="1" type="ORF">M430DRAFT_37223</name>
</gene>
<dbReference type="Proteomes" id="UP000241818">
    <property type="component" value="Unassembled WGS sequence"/>
</dbReference>
<dbReference type="InParanoid" id="A0A2T3AS29"/>
<protein>
    <recommendedName>
        <fullName evidence="3">BTB domain-containing protein</fullName>
    </recommendedName>
</protein>
<dbReference type="RefSeq" id="XP_024717464.1">
    <property type="nucleotide sequence ID" value="XM_024867082.1"/>
</dbReference>
<proteinExistence type="predicted"/>
<reference evidence="1 2" key="1">
    <citation type="journal article" date="2018" name="New Phytol.">
        <title>Comparative genomics and transcriptomics depict ericoid mycorrhizal fungi as versatile saprotrophs and plant mutualists.</title>
        <authorList>
            <person name="Martino E."/>
            <person name="Morin E."/>
            <person name="Grelet G.A."/>
            <person name="Kuo A."/>
            <person name="Kohler A."/>
            <person name="Daghino S."/>
            <person name="Barry K.W."/>
            <person name="Cichocki N."/>
            <person name="Clum A."/>
            <person name="Dockter R.B."/>
            <person name="Hainaut M."/>
            <person name="Kuo R.C."/>
            <person name="LaButti K."/>
            <person name="Lindahl B.D."/>
            <person name="Lindquist E.A."/>
            <person name="Lipzen A."/>
            <person name="Khouja H.R."/>
            <person name="Magnuson J."/>
            <person name="Murat C."/>
            <person name="Ohm R.A."/>
            <person name="Singer S.W."/>
            <person name="Spatafora J.W."/>
            <person name="Wang M."/>
            <person name="Veneault-Fourrey C."/>
            <person name="Henrissat B."/>
            <person name="Grigoriev I.V."/>
            <person name="Martin F.M."/>
            <person name="Perotto S."/>
        </authorList>
    </citation>
    <scope>NUCLEOTIDE SEQUENCE [LARGE SCALE GENOMIC DNA]</scope>
    <source>
        <strain evidence="1 2">ATCC 22711</strain>
    </source>
</reference>
<dbReference type="EMBL" id="KZ679017">
    <property type="protein sequence ID" value="PSS09166.1"/>
    <property type="molecule type" value="Genomic_DNA"/>
</dbReference>
<name>A0A2T3AS29_AMORE</name>
<dbReference type="OrthoDB" id="10599398at2759"/>
<evidence type="ECO:0000313" key="2">
    <source>
        <dbReference type="Proteomes" id="UP000241818"/>
    </source>
</evidence>
<dbReference type="GeneID" id="36575163"/>
<keyword evidence="2" id="KW-1185">Reference proteome</keyword>
<evidence type="ECO:0008006" key="3">
    <source>
        <dbReference type="Google" id="ProtNLM"/>
    </source>
</evidence>
<accession>A0A2T3AS29</accession>